<dbReference type="PANTHER" id="PTHR43531">
    <property type="entry name" value="PROTEIN ICFG"/>
    <property type="match status" value="1"/>
</dbReference>
<dbReference type="Pfam" id="PF05227">
    <property type="entry name" value="CHASE3"/>
    <property type="match status" value="1"/>
</dbReference>
<dbReference type="InterPro" id="IPR004089">
    <property type="entry name" value="MCPsignal_dom"/>
</dbReference>
<evidence type="ECO:0000256" key="5">
    <source>
        <dbReference type="SAM" id="MobiDB-lite"/>
    </source>
</evidence>
<evidence type="ECO:0000256" key="2">
    <source>
        <dbReference type="ARBA" id="ARBA00029447"/>
    </source>
</evidence>
<evidence type="ECO:0000256" key="1">
    <source>
        <dbReference type="ARBA" id="ARBA00022500"/>
    </source>
</evidence>
<protein>
    <submittedName>
        <fullName evidence="9">Methyl-accepting chemotaxis protein</fullName>
    </submittedName>
</protein>
<evidence type="ECO:0000256" key="4">
    <source>
        <dbReference type="SAM" id="Coils"/>
    </source>
</evidence>
<reference evidence="9 10" key="1">
    <citation type="submission" date="2021-07" db="EMBL/GenBank/DDBJ databases">
        <title>Sphingomonas sp.</title>
        <authorList>
            <person name="Feng G."/>
            <person name="Li J."/>
            <person name="Pan M."/>
        </authorList>
    </citation>
    <scope>NUCLEOTIDE SEQUENCE [LARGE SCALE GENOMIC DNA]</scope>
    <source>
        <strain evidence="9 10">RRHST34</strain>
    </source>
</reference>
<dbReference type="Pfam" id="PF00015">
    <property type="entry name" value="MCPsignal"/>
    <property type="match status" value="1"/>
</dbReference>
<gene>
    <name evidence="9" type="ORF">KZ820_10695</name>
</gene>
<keyword evidence="6" id="KW-1133">Transmembrane helix</keyword>
<feature type="compositionally biased region" description="Low complexity" evidence="5">
    <location>
        <begin position="408"/>
        <end position="425"/>
    </location>
</feature>
<evidence type="ECO:0000313" key="9">
    <source>
        <dbReference type="EMBL" id="MBW6531202.1"/>
    </source>
</evidence>
<proteinExistence type="inferred from homology"/>
<dbReference type="EMBL" id="JAHXZN010000003">
    <property type="protein sequence ID" value="MBW6531202.1"/>
    <property type="molecule type" value="Genomic_DNA"/>
</dbReference>
<feature type="transmembrane region" description="Helical" evidence="6">
    <location>
        <begin position="14"/>
        <end position="34"/>
    </location>
</feature>
<keyword evidence="4" id="KW-0175">Coiled coil</keyword>
<dbReference type="PANTHER" id="PTHR43531:SF11">
    <property type="entry name" value="METHYL-ACCEPTING CHEMOTAXIS PROTEIN 3"/>
    <property type="match status" value="1"/>
</dbReference>
<dbReference type="SMART" id="SM00283">
    <property type="entry name" value="MA"/>
    <property type="match status" value="1"/>
</dbReference>
<dbReference type="SUPFAM" id="SSF58104">
    <property type="entry name" value="Methyl-accepting chemotaxis protein (MCP) signaling domain"/>
    <property type="match status" value="1"/>
</dbReference>
<keyword evidence="10" id="KW-1185">Reference proteome</keyword>
<feature type="domain" description="HAMP" evidence="8">
    <location>
        <begin position="329"/>
        <end position="379"/>
    </location>
</feature>
<organism evidence="9 10">
    <name type="scientific">Sphingomonas citri</name>
    <dbReference type="NCBI Taxonomy" id="2862499"/>
    <lineage>
        <taxon>Bacteria</taxon>
        <taxon>Pseudomonadati</taxon>
        <taxon>Pseudomonadota</taxon>
        <taxon>Alphaproteobacteria</taxon>
        <taxon>Sphingomonadales</taxon>
        <taxon>Sphingomonadaceae</taxon>
        <taxon>Sphingomonas</taxon>
    </lineage>
</organism>
<dbReference type="InterPro" id="IPR007891">
    <property type="entry name" value="CHASE3"/>
</dbReference>
<keyword evidence="3" id="KW-0807">Transducer</keyword>
<feature type="compositionally biased region" description="Polar residues" evidence="5">
    <location>
        <begin position="426"/>
        <end position="436"/>
    </location>
</feature>
<name>A0ABS7BNL6_9SPHN</name>
<feature type="coiled-coil region" evidence="4">
    <location>
        <begin position="570"/>
        <end position="608"/>
    </location>
</feature>
<accession>A0ABS7BNL6</accession>
<comment type="similarity">
    <text evidence="2">Belongs to the methyl-accepting chemotaxis (MCP) protein family.</text>
</comment>
<evidence type="ECO:0000256" key="3">
    <source>
        <dbReference type="PROSITE-ProRule" id="PRU00284"/>
    </source>
</evidence>
<dbReference type="Gene3D" id="1.10.287.950">
    <property type="entry name" value="Methyl-accepting chemotaxis protein"/>
    <property type="match status" value="1"/>
</dbReference>
<keyword evidence="1" id="KW-0145">Chemotaxis</keyword>
<comment type="caution">
    <text evidence="9">The sequence shown here is derived from an EMBL/GenBank/DDBJ whole genome shotgun (WGS) entry which is preliminary data.</text>
</comment>
<dbReference type="PROSITE" id="PS50111">
    <property type="entry name" value="CHEMOTAXIS_TRANSDUC_2"/>
    <property type="match status" value="1"/>
</dbReference>
<dbReference type="Gene3D" id="6.10.340.10">
    <property type="match status" value="1"/>
</dbReference>
<dbReference type="InterPro" id="IPR051310">
    <property type="entry name" value="MCP_chemotaxis"/>
</dbReference>
<dbReference type="PROSITE" id="PS50885">
    <property type="entry name" value="HAMP"/>
    <property type="match status" value="1"/>
</dbReference>
<feature type="domain" description="Methyl-accepting transducer" evidence="7">
    <location>
        <begin position="384"/>
        <end position="599"/>
    </location>
</feature>
<dbReference type="RefSeq" id="WP_219748625.1">
    <property type="nucleotide sequence ID" value="NZ_JAHXZN010000003.1"/>
</dbReference>
<keyword evidence="6" id="KW-0472">Membrane</keyword>
<evidence type="ECO:0000256" key="6">
    <source>
        <dbReference type="SAM" id="Phobius"/>
    </source>
</evidence>
<evidence type="ECO:0000313" key="10">
    <source>
        <dbReference type="Proteomes" id="UP000759103"/>
    </source>
</evidence>
<sequence>MKRLIEDLPIARKLSFGIGAILLLTLVGDAAVFVQTLRARTIGEENRRYSVLIGDVSEMMQAVTDQETGYRGYLLAADPGFLDAYQRGGTDLDRASLAALSDAGGVVNLRAQVESVRGAAARWRETVAEPGVRLMADPRTRERARAIERGGAGKRLFDELRARYGAVASTLRALRAERRRQQDTLFVAVPLEILASALASALIALLVVVVLSRTLARPVTAVQEELATIADPIDTGRRDEIGQMQGSVRAVREAIGAVSATLRAVSVGETKVGVARRYGGLSDQLADDIDLIRRNMQVIARIADQVAGGDLTARPTPQSDSDILGQALVTMLAGLRATATLAEAVATGDLTIDHRARSEQDQLGRALATMIERLRAIVGHAVAAAERVAGDSQQLSGAAEQVSQGATEQAAAAEEASAAMEQMASNTRQNAHNAAQTEKIARQSAIDAEASGAAVQTATRAMRAIAEKVGIVQEIARQTDLLALNAAVEAARAGEHGRGFAVVAAEVRKLAERSQDAAAEIGAMSGETSEAATAAGEMLGRLVPDIRRTAELVAEISAACREQDLGAGQINLAIQQLDQVTQQSANAAEQIAATADALSAEADALRRDLTYFRVDTDGSQPITRAVAAARPNSGDEPAVLERSGAAPTARSKRSLKAGALVDWLRQARGSALDLAGDNSAAEAG</sequence>
<feature type="region of interest" description="Disordered" evidence="5">
    <location>
        <begin position="399"/>
        <end position="442"/>
    </location>
</feature>
<feature type="transmembrane region" description="Helical" evidence="6">
    <location>
        <begin position="185"/>
        <end position="211"/>
    </location>
</feature>
<evidence type="ECO:0000259" key="7">
    <source>
        <dbReference type="PROSITE" id="PS50111"/>
    </source>
</evidence>
<dbReference type="InterPro" id="IPR003660">
    <property type="entry name" value="HAMP_dom"/>
</dbReference>
<evidence type="ECO:0000259" key="8">
    <source>
        <dbReference type="PROSITE" id="PS50885"/>
    </source>
</evidence>
<keyword evidence="6" id="KW-0812">Transmembrane</keyword>
<dbReference type="Proteomes" id="UP000759103">
    <property type="component" value="Unassembled WGS sequence"/>
</dbReference>
<feature type="region of interest" description="Disordered" evidence="5">
    <location>
        <begin position="627"/>
        <end position="651"/>
    </location>
</feature>
<dbReference type="Pfam" id="PF00672">
    <property type="entry name" value="HAMP"/>
    <property type="match status" value="1"/>
</dbReference>